<keyword evidence="9 18" id="KW-0418">Kinase</keyword>
<dbReference type="Proteomes" id="UP000076858">
    <property type="component" value="Unassembled WGS sequence"/>
</dbReference>
<evidence type="ECO:0000256" key="4">
    <source>
        <dbReference type="ARBA" id="ARBA00022490"/>
    </source>
</evidence>
<dbReference type="GO" id="GO:0010506">
    <property type="term" value="P:regulation of autophagy"/>
    <property type="evidence" value="ECO:0007669"/>
    <property type="project" value="InterPro"/>
</dbReference>
<evidence type="ECO:0000256" key="16">
    <source>
        <dbReference type="RuleBase" id="RU000304"/>
    </source>
</evidence>
<evidence type="ECO:0000313" key="18">
    <source>
        <dbReference type="EMBL" id="KZS03768.1"/>
    </source>
</evidence>
<dbReference type="FunFam" id="3.30.200.20:FF:000042">
    <property type="entry name" value="Aurora kinase A"/>
    <property type="match status" value="1"/>
</dbReference>
<keyword evidence="19" id="KW-1185">Reference proteome</keyword>
<dbReference type="GO" id="GO:0005829">
    <property type="term" value="C:cytosol"/>
    <property type="evidence" value="ECO:0007669"/>
    <property type="project" value="TreeGrafter"/>
</dbReference>
<evidence type="ECO:0000256" key="9">
    <source>
        <dbReference type="ARBA" id="ARBA00022777"/>
    </source>
</evidence>
<dbReference type="Gene3D" id="1.20.58.80">
    <property type="entry name" value="Phosphotransferase system, lactose/cellobiose-type IIA subunit"/>
    <property type="match status" value="1"/>
</dbReference>
<dbReference type="EC" id="2.7.11.1" evidence="2"/>
<dbReference type="InterPro" id="IPR036181">
    <property type="entry name" value="MIT_dom_sf"/>
</dbReference>
<keyword evidence="10 15" id="KW-0067">ATP-binding</keyword>
<protein>
    <recommendedName>
        <fullName evidence="3">Serine/threonine-protein kinase ULK3</fullName>
        <ecNumber evidence="2">2.7.11.1</ecNumber>
    </recommendedName>
    <alternativeName>
        <fullName evidence="12">Unc-51-like kinase 3</fullName>
    </alternativeName>
</protein>
<accession>A0A164L3Q9</accession>
<reference evidence="18 19" key="1">
    <citation type="submission" date="2016-03" db="EMBL/GenBank/DDBJ databases">
        <title>EvidentialGene: Evidence-directed Construction of Genes on Genomes.</title>
        <authorList>
            <person name="Gilbert D.G."/>
            <person name="Choi J.-H."/>
            <person name="Mockaitis K."/>
            <person name="Colbourne J."/>
            <person name="Pfrender M."/>
        </authorList>
    </citation>
    <scope>NUCLEOTIDE SEQUENCE [LARGE SCALE GENOMIC DNA]</scope>
    <source>
        <strain evidence="18 19">Xinb3</strain>
        <tissue evidence="18">Complete organism</tissue>
    </source>
</reference>
<evidence type="ECO:0000256" key="6">
    <source>
        <dbReference type="ARBA" id="ARBA00022679"/>
    </source>
</evidence>
<dbReference type="EMBL" id="LRGB01003212">
    <property type="protein sequence ID" value="KZS03768.1"/>
    <property type="molecule type" value="Genomic_DNA"/>
</dbReference>
<dbReference type="GO" id="GO:0042594">
    <property type="term" value="P:response to starvation"/>
    <property type="evidence" value="ECO:0007669"/>
    <property type="project" value="TreeGrafter"/>
</dbReference>
<evidence type="ECO:0000256" key="15">
    <source>
        <dbReference type="PROSITE-ProRule" id="PRU10141"/>
    </source>
</evidence>
<keyword evidence="4" id="KW-0963">Cytoplasm</keyword>
<dbReference type="InterPro" id="IPR045269">
    <property type="entry name" value="Atg1-like"/>
</dbReference>
<evidence type="ECO:0000256" key="11">
    <source>
        <dbReference type="ARBA" id="ARBA00023006"/>
    </source>
</evidence>
<evidence type="ECO:0000256" key="7">
    <source>
        <dbReference type="ARBA" id="ARBA00022737"/>
    </source>
</evidence>
<dbReference type="GO" id="GO:0034727">
    <property type="term" value="P:piecemeal microautophagy of the nucleus"/>
    <property type="evidence" value="ECO:0007669"/>
    <property type="project" value="TreeGrafter"/>
</dbReference>
<feature type="domain" description="Protein kinase" evidence="17">
    <location>
        <begin position="23"/>
        <end position="280"/>
    </location>
</feature>
<comment type="similarity">
    <text evidence="16">Belongs to the protein kinase superfamily.</text>
</comment>
<evidence type="ECO:0000259" key="17">
    <source>
        <dbReference type="PROSITE" id="PS50011"/>
    </source>
</evidence>
<keyword evidence="5 16" id="KW-0723">Serine/threonine-protein kinase</keyword>
<dbReference type="Gene3D" id="1.10.510.10">
    <property type="entry name" value="Transferase(Phosphotransferase) domain 1"/>
    <property type="match status" value="1"/>
</dbReference>
<dbReference type="GO" id="GO:0034045">
    <property type="term" value="C:phagophore assembly site membrane"/>
    <property type="evidence" value="ECO:0007669"/>
    <property type="project" value="TreeGrafter"/>
</dbReference>
<comment type="subcellular location">
    <subcellularLocation>
        <location evidence="1">Cytoplasm</location>
    </subcellularLocation>
</comment>
<name>A0A164L3Q9_9CRUS</name>
<evidence type="ECO:0000256" key="12">
    <source>
        <dbReference type="ARBA" id="ARBA00032242"/>
    </source>
</evidence>
<gene>
    <name evidence="18" type="ORF">APZ42_033416</name>
</gene>
<evidence type="ECO:0000256" key="5">
    <source>
        <dbReference type="ARBA" id="ARBA00022527"/>
    </source>
</evidence>
<dbReference type="Pfam" id="PF04212">
    <property type="entry name" value="MIT"/>
    <property type="match status" value="1"/>
</dbReference>
<dbReference type="PROSITE" id="PS00108">
    <property type="entry name" value="PROTEIN_KINASE_ST"/>
    <property type="match status" value="1"/>
</dbReference>
<feature type="binding site" evidence="15">
    <location>
        <position position="58"/>
    </location>
    <ligand>
        <name>ATP</name>
        <dbReference type="ChEBI" id="CHEBI:30616"/>
    </ligand>
</feature>
<dbReference type="FunFam" id="1.10.510.10:FF:000571">
    <property type="entry name" value="Maternal embryonic leucine zipper kinase"/>
    <property type="match status" value="1"/>
</dbReference>
<dbReference type="InterPro" id="IPR008271">
    <property type="entry name" value="Ser/Thr_kinase_AS"/>
</dbReference>
<dbReference type="InterPro" id="IPR000719">
    <property type="entry name" value="Prot_kinase_dom"/>
</dbReference>
<dbReference type="Pfam" id="PF00069">
    <property type="entry name" value="Pkinase"/>
    <property type="match status" value="1"/>
</dbReference>
<evidence type="ECO:0000256" key="14">
    <source>
        <dbReference type="ARBA" id="ARBA00048679"/>
    </source>
</evidence>
<comment type="catalytic activity">
    <reaction evidence="14">
        <text>L-seryl-[protein] + ATP = O-phospho-L-seryl-[protein] + ADP + H(+)</text>
        <dbReference type="Rhea" id="RHEA:17989"/>
        <dbReference type="Rhea" id="RHEA-COMP:9863"/>
        <dbReference type="Rhea" id="RHEA-COMP:11604"/>
        <dbReference type="ChEBI" id="CHEBI:15378"/>
        <dbReference type="ChEBI" id="CHEBI:29999"/>
        <dbReference type="ChEBI" id="CHEBI:30616"/>
        <dbReference type="ChEBI" id="CHEBI:83421"/>
        <dbReference type="ChEBI" id="CHEBI:456216"/>
        <dbReference type="EC" id="2.7.11.1"/>
    </reaction>
</comment>
<dbReference type="GO" id="GO:0000422">
    <property type="term" value="P:autophagy of mitochondrion"/>
    <property type="evidence" value="ECO:0007669"/>
    <property type="project" value="TreeGrafter"/>
</dbReference>
<dbReference type="SUPFAM" id="SSF116846">
    <property type="entry name" value="MIT domain"/>
    <property type="match status" value="2"/>
</dbReference>
<keyword evidence="11" id="KW-0072">Autophagy</keyword>
<dbReference type="PANTHER" id="PTHR24348:SF65">
    <property type="entry name" value="SERINE_THREONINE-PROTEIN KINASE ULK3"/>
    <property type="match status" value="1"/>
</dbReference>
<keyword evidence="7" id="KW-0677">Repeat</keyword>
<dbReference type="GO" id="GO:0004674">
    <property type="term" value="F:protein serine/threonine kinase activity"/>
    <property type="evidence" value="ECO:0007669"/>
    <property type="project" value="UniProtKB-KW"/>
</dbReference>
<evidence type="ECO:0000256" key="13">
    <source>
        <dbReference type="ARBA" id="ARBA00047899"/>
    </source>
</evidence>
<dbReference type="PROSITE" id="PS00107">
    <property type="entry name" value="PROTEIN_KINASE_ATP"/>
    <property type="match status" value="1"/>
</dbReference>
<organism evidence="18 19">
    <name type="scientific">Daphnia magna</name>
    <dbReference type="NCBI Taxonomy" id="35525"/>
    <lineage>
        <taxon>Eukaryota</taxon>
        <taxon>Metazoa</taxon>
        <taxon>Ecdysozoa</taxon>
        <taxon>Arthropoda</taxon>
        <taxon>Crustacea</taxon>
        <taxon>Branchiopoda</taxon>
        <taxon>Diplostraca</taxon>
        <taxon>Cladocera</taxon>
        <taxon>Anomopoda</taxon>
        <taxon>Daphniidae</taxon>
        <taxon>Daphnia</taxon>
    </lineage>
</organism>
<dbReference type="InterPro" id="IPR017441">
    <property type="entry name" value="Protein_kinase_ATP_BS"/>
</dbReference>
<dbReference type="InterPro" id="IPR007330">
    <property type="entry name" value="MIT_dom"/>
</dbReference>
<comment type="catalytic activity">
    <reaction evidence="13">
        <text>L-threonyl-[protein] + ATP = O-phospho-L-threonyl-[protein] + ADP + H(+)</text>
        <dbReference type="Rhea" id="RHEA:46608"/>
        <dbReference type="Rhea" id="RHEA-COMP:11060"/>
        <dbReference type="Rhea" id="RHEA-COMP:11605"/>
        <dbReference type="ChEBI" id="CHEBI:15378"/>
        <dbReference type="ChEBI" id="CHEBI:30013"/>
        <dbReference type="ChEBI" id="CHEBI:30616"/>
        <dbReference type="ChEBI" id="CHEBI:61977"/>
        <dbReference type="ChEBI" id="CHEBI:456216"/>
        <dbReference type="EC" id="2.7.11.1"/>
    </reaction>
</comment>
<evidence type="ECO:0000313" key="19">
    <source>
        <dbReference type="Proteomes" id="UP000076858"/>
    </source>
</evidence>
<dbReference type="GO" id="GO:0005524">
    <property type="term" value="F:ATP binding"/>
    <property type="evidence" value="ECO:0007669"/>
    <property type="project" value="UniProtKB-UniRule"/>
</dbReference>
<dbReference type="PROSITE" id="PS50011">
    <property type="entry name" value="PROTEIN_KINASE_DOM"/>
    <property type="match status" value="1"/>
</dbReference>
<dbReference type="GO" id="GO:0005776">
    <property type="term" value="C:autophagosome"/>
    <property type="evidence" value="ECO:0007669"/>
    <property type="project" value="TreeGrafter"/>
</dbReference>
<dbReference type="PANTHER" id="PTHR24348">
    <property type="entry name" value="SERINE/THREONINE-PROTEIN KINASE UNC-51-RELATED"/>
    <property type="match status" value="1"/>
</dbReference>
<dbReference type="GO" id="GO:0061709">
    <property type="term" value="P:reticulophagy"/>
    <property type="evidence" value="ECO:0007669"/>
    <property type="project" value="TreeGrafter"/>
</dbReference>
<keyword evidence="8 15" id="KW-0547">Nucleotide-binding</keyword>
<dbReference type="InterPro" id="IPR011009">
    <property type="entry name" value="Kinase-like_dom_sf"/>
</dbReference>
<evidence type="ECO:0000256" key="10">
    <source>
        <dbReference type="ARBA" id="ARBA00022840"/>
    </source>
</evidence>
<sequence length="487" mass="55496">MDMSMSAQVYIMSCYQFPRVPGFNLVTKIGSGTFSEVYKAYRFVKSSKQVVAVKCIVKNELSASTVDNIIHEIEALKLLRHPHIIQMIDFSWDSNFIYIIMEYCEGGDLSVFVRSHKQLQEKICKSFLCQLASALQYLRQHNIVHMDLKPSNLLLTSRRNPVLKLADFGLAQSLKNRQKETSFRGSPLYMAPEILRRESYDASVDLWSTGVILYECLFGKPPCSSSSLKELVEDIQSKATIIIPTTKDISADCKDLLERLLQKDPNKRMTFDEFFNHPFVRISVASSNVAEPEAKLVFERARNLDKLNRRSEAVILYRQAQTLLNRLIPAVDIAMVRESQIREKLEVCSRRIQDIESAENVLKQNTLSAEAPLSRDLPTKMSPTFQELHSLSSTTPDLLSSLEIGLEGVQYDGEGQHAVALERYKAALEKLIPLLRSESKGLRRELLRLQITLWMERAEQLQIFHDLHQSNLEELQSGDASGYCSLQ</sequence>
<evidence type="ECO:0000256" key="8">
    <source>
        <dbReference type="ARBA" id="ARBA00022741"/>
    </source>
</evidence>
<dbReference type="STRING" id="35525.A0A164L3Q9"/>
<comment type="caution">
    <text evidence="18">The sequence shown here is derived from an EMBL/GenBank/DDBJ whole genome shotgun (WGS) entry which is preliminary data.</text>
</comment>
<keyword evidence="6" id="KW-0808">Transferase</keyword>
<evidence type="ECO:0000256" key="3">
    <source>
        <dbReference type="ARBA" id="ARBA00021644"/>
    </source>
</evidence>
<dbReference type="SUPFAM" id="SSF56112">
    <property type="entry name" value="Protein kinase-like (PK-like)"/>
    <property type="match status" value="1"/>
</dbReference>
<dbReference type="GO" id="GO:0000045">
    <property type="term" value="P:autophagosome assembly"/>
    <property type="evidence" value="ECO:0007669"/>
    <property type="project" value="TreeGrafter"/>
</dbReference>
<evidence type="ECO:0000256" key="2">
    <source>
        <dbReference type="ARBA" id="ARBA00012513"/>
    </source>
</evidence>
<dbReference type="SMART" id="SM00220">
    <property type="entry name" value="S_TKc"/>
    <property type="match status" value="1"/>
</dbReference>
<evidence type="ECO:0000256" key="1">
    <source>
        <dbReference type="ARBA" id="ARBA00004496"/>
    </source>
</evidence>
<dbReference type="OrthoDB" id="346907at2759"/>
<dbReference type="AlphaFoldDB" id="A0A164L3Q9"/>
<proteinExistence type="inferred from homology"/>